<evidence type="ECO:0000313" key="12">
    <source>
        <dbReference type="Proteomes" id="UP000474957"/>
    </source>
</evidence>
<dbReference type="GO" id="GO:0006546">
    <property type="term" value="P:glycine catabolic process"/>
    <property type="evidence" value="ECO:0007669"/>
    <property type="project" value="InterPro"/>
</dbReference>
<proteinExistence type="inferred from homology"/>
<feature type="domain" description="GCVT N-terminal" evidence="9">
    <location>
        <begin position="7"/>
        <end position="256"/>
    </location>
</feature>
<dbReference type="NCBIfam" id="NF010093">
    <property type="entry name" value="PRK13579.1"/>
    <property type="match status" value="1"/>
</dbReference>
<dbReference type="GO" id="GO:0004047">
    <property type="term" value="F:aminomethyltransferase activity"/>
    <property type="evidence" value="ECO:0007669"/>
    <property type="project" value="UniProtKB-EC"/>
</dbReference>
<dbReference type="NCBIfam" id="NF001567">
    <property type="entry name" value="PRK00389.1"/>
    <property type="match status" value="1"/>
</dbReference>
<keyword evidence="5" id="KW-0809">Transit peptide</keyword>
<dbReference type="SUPFAM" id="SSF101790">
    <property type="entry name" value="Aminomethyltransferase beta-barrel domain"/>
    <property type="match status" value="1"/>
</dbReference>
<dbReference type="GO" id="GO:0008168">
    <property type="term" value="F:methyltransferase activity"/>
    <property type="evidence" value="ECO:0007669"/>
    <property type="project" value="UniProtKB-KW"/>
</dbReference>
<dbReference type="GO" id="GO:0008483">
    <property type="term" value="F:transaminase activity"/>
    <property type="evidence" value="ECO:0007669"/>
    <property type="project" value="UniProtKB-KW"/>
</dbReference>
<dbReference type="InterPro" id="IPR006222">
    <property type="entry name" value="GCVT_N"/>
</dbReference>
<dbReference type="Gene3D" id="2.40.30.110">
    <property type="entry name" value="Aminomethyltransferase beta-barrel domains"/>
    <property type="match status" value="1"/>
</dbReference>
<dbReference type="RefSeq" id="WP_154447072.1">
    <property type="nucleotide sequence ID" value="NZ_WIND01000010.1"/>
</dbReference>
<dbReference type="Proteomes" id="UP000474957">
    <property type="component" value="Unassembled WGS sequence"/>
</dbReference>
<evidence type="ECO:0000256" key="3">
    <source>
        <dbReference type="ARBA" id="ARBA00022576"/>
    </source>
</evidence>
<dbReference type="SUPFAM" id="SSF103025">
    <property type="entry name" value="Folate-binding domain"/>
    <property type="match status" value="1"/>
</dbReference>
<dbReference type="FunFam" id="4.10.1250.10:FF:000002">
    <property type="entry name" value="Aminomethyltransferase"/>
    <property type="match status" value="1"/>
</dbReference>
<evidence type="ECO:0000256" key="8">
    <source>
        <dbReference type="PIRSR" id="PIRSR006487-1"/>
    </source>
</evidence>
<reference evidence="11 12" key="1">
    <citation type="submission" date="2019-10" db="EMBL/GenBank/DDBJ databases">
        <title>Cognatihalovulum marinum gen. nov. sp. nov., a new member of the family Rhodobacteraceae isolated from deep seawater of the Northwest Indian Ocean.</title>
        <authorList>
            <person name="Ruan C."/>
            <person name="Wang J."/>
            <person name="Zheng X."/>
            <person name="Song L."/>
            <person name="Zhu Y."/>
            <person name="Huang Y."/>
            <person name="Lu Z."/>
            <person name="Du W."/>
            <person name="Huang L."/>
            <person name="Dai X."/>
        </authorList>
    </citation>
    <scope>NUCLEOTIDE SEQUENCE [LARGE SCALE GENOMIC DNA]</scope>
    <source>
        <strain evidence="11 12">2CG4</strain>
    </source>
</reference>
<keyword evidence="3" id="KW-0032">Aminotransferase</keyword>
<keyword evidence="12" id="KW-1185">Reference proteome</keyword>
<evidence type="ECO:0000259" key="9">
    <source>
        <dbReference type="Pfam" id="PF01571"/>
    </source>
</evidence>
<dbReference type="InterPro" id="IPR013977">
    <property type="entry name" value="GcvT_C"/>
</dbReference>
<dbReference type="GO" id="GO:0005960">
    <property type="term" value="C:glycine cleavage complex"/>
    <property type="evidence" value="ECO:0007669"/>
    <property type="project" value="InterPro"/>
</dbReference>
<sequence length="363" mass="38367">MTDRTALHALHQELGARMVAFAGWDMPVSYPLGVMGEHAAARERAALFDVSHMCQAELRGDGAVAALEALVPASIATLKPGKARYTFFTDADGGILDDLIVSNAADHFYLVLNAARREHDLGHMRAHLPDGVDLVERTDLAMIALQGPKAESVLAPIVPAAADLAFMETATAEIGGTPVRVSRLGYTGEDGFEISLPAEAAEALARRLLGHADVEAAGLGARDSLRMEAGLCLYGNDIDTTTSPVEAGLGWAIQKRRREEGGFPGAERILRELADGPARRLVGLRPEGRAPARAGTVIATADGRDIGQVTSGGFGPTVQAPVSMGYVESEHAAEGTDVALMIRGKAHPARVTTLPFVSHNYKR</sequence>
<evidence type="ECO:0000256" key="1">
    <source>
        <dbReference type="ARBA" id="ARBA00008609"/>
    </source>
</evidence>
<dbReference type="InterPro" id="IPR006223">
    <property type="entry name" value="GcvT"/>
</dbReference>
<dbReference type="Gene3D" id="4.10.1250.10">
    <property type="entry name" value="Aminomethyltransferase fragment"/>
    <property type="match status" value="1"/>
</dbReference>
<accession>A0A6L5Z1Z3</accession>
<dbReference type="EC" id="2.1.2.10" evidence="2"/>
<name>A0A6L5Z1Z3_9RHOB</name>
<dbReference type="NCBIfam" id="TIGR00528">
    <property type="entry name" value="gcvT"/>
    <property type="match status" value="1"/>
</dbReference>
<evidence type="ECO:0000256" key="6">
    <source>
        <dbReference type="ARBA" id="ARBA00031395"/>
    </source>
</evidence>
<keyword evidence="4 11" id="KW-0808">Transferase</keyword>
<dbReference type="PANTHER" id="PTHR43757:SF2">
    <property type="entry name" value="AMINOMETHYLTRANSFERASE, MITOCHONDRIAL"/>
    <property type="match status" value="1"/>
</dbReference>
<dbReference type="PIRSF" id="PIRSF006487">
    <property type="entry name" value="GcvT"/>
    <property type="match status" value="1"/>
</dbReference>
<dbReference type="Gene3D" id="3.30.1360.120">
    <property type="entry name" value="Probable tRNA modification gtpase trme, domain 1"/>
    <property type="match status" value="1"/>
</dbReference>
<evidence type="ECO:0000256" key="7">
    <source>
        <dbReference type="ARBA" id="ARBA00047665"/>
    </source>
</evidence>
<comment type="caution">
    <text evidence="11">The sequence shown here is derived from an EMBL/GenBank/DDBJ whole genome shotgun (WGS) entry which is preliminary data.</text>
</comment>
<dbReference type="FunFam" id="3.30.70.1400:FF:000001">
    <property type="entry name" value="Aminomethyltransferase"/>
    <property type="match status" value="1"/>
</dbReference>
<evidence type="ECO:0000256" key="2">
    <source>
        <dbReference type="ARBA" id="ARBA00012616"/>
    </source>
</evidence>
<dbReference type="Pfam" id="PF01571">
    <property type="entry name" value="GCV_T"/>
    <property type="match status" value="1"/>
</dbReference>
<protein>
    <recommendedName>
        <fullName evidence="2">aminomethyltransferase</fullName>
        <ecNumber evidence="2">2.1.2.10</ecNumber>
    </recommendedName>
    <alternativeName>
        <fullName evidence="6">Glycine cleavage system T protein</fullName>
    </alternativeName>
</protein>
<comment type="similarity">
    <text evidence="1">Belongs to the GcvT family.</text>
</comment>
<dbReference type="InterPro" id="IPR027266">
    <property type="entry name" value="TrmE/GcvT-like"/>
</dbReference>
<dbReference type="Gene3D" id="3.30.70.1400">
    <property type="entry name" value="Aminomethyltransferase beta-barrel domains"/>
    <property type="match status" value="1"/>
</dbReference>
<dbReference type="EMBL" id="WIND01000010">
    <property type="protein sequence ID" value="MSU90583.1"/>
    <property type="molecule type" value="Genomic_DNA"/>
</dbReference>
<comment type="catalytic activity">
    <reaction evidence="7">
        <text>N(6)-[(R)-S(8)-aminomethyldihydrolipoyl]-L-lysyl-[protein] + (6S)-5,6,7,8-tetrahydrofolate = N(6)-[(R)-dihydrolipoyl]-L-lysyl-[protein] + (6R)-5,10-methylene-5,6,7,8-tetrahydrofolate + NH4(+)</text>
        <dbReference type="Rhea" id="RHEA:16945"/>
        <dbReference type="Rhea" id="RHEA-COMP:10475"/>
        <dbReference type="Rhea" id="RHEA-COMP:10492"/>
        <dbReference type="ChEBI" id="CHEBI:15636"/>
        <dbReference type="ChEBI" id="CHEBI:28938"/>
        <dbReference type="ChEBI" id="CHEBI:57453"/>
        <dbReference type="ChEBI" id="CHEBI:83100"/>
        <dbReference type="ChEBI" id="CHEBI:83143"/>
        <dbReference type="EC" id="2.1.2.10"/>
    </reaction>
</comment>
<dbReference type="PANTHER" id="PTHR43757">
    <property type="entry name" value="AMINOMETHYLTRANSFERASE"/>
    <property type="match status" value="1"/>
</dbReference>
<feature type="binding site" evidence="8">
    <location>
        <position position="193"/>
    </location>
    <ligand>
        <name>substrate</name>
    </ligand>
</feature>
<dbReference type="InterPro" id="IPR029043">
    <property type="entry name" value="GcvT/YgfZ_C"/>
</dbReference>
<gene>
    <name evidence="11" type="primary">gcvT</name>
    <name evidence="11" type="ORF">GE300_13305</name>
</gene>
<feature type="domain" description="Aminomethyltransferase C-terminal" evidence="10">
    <location>
        <begin position="279"/>
        <end position="357"/>
    </location>
</feature>
<evidence type="ECO:0000313" key="11">
    <source>
        <dbReference type="EMBL" id="MSU90583.1"/>
    </source>
</evidence>
<organism evidence="11 12">
    <name type="scientific">Halovulum marinum</name>
    <dbReference type="NCBI Taxonomy" id="2662447"/>
    <lineage>
        <taxon>Bacteria</taxon>
        <taxon>Pseudomonadati</taxon>
        <taxon>Pseudomonadota</taxon>
        <taxon>Alphaproteobacteria</taxon>
        <taxon>Rhodobacterales</taxon>
        <taxon>Paracoccaceae</taxon>
        <taxon>Halovulum</taxon>
    </lineage>
</organism>
<evidence type="ECO:0000256" key="4">
    <source>
        <dbReference type="ARBA" id="ARBA00022679"/>
    </source>
</evidence>
<keyword evidence="11" id="KW-0489">Methyltransferase</keyword>
<dbReference type="Pfam" id="PF08669">
    <property type="entry name" value="GCV_T_C"/>
    <property type="match status" value="1"/>
</dbReference>
<dbReference type="GO" id="GO:0032259">
    <property type="term" value="P:methylation"/>
    <property type="evidence" value="ECO:0007669"/>
    <property type="project" value="UniProtKB-KW"/>
</dbReference>
<dbReference type="AlphaFoldDB" id="A0A6L5Z1Z3"/>
<dbReference type="InterPro" id="IPR028896">
    <property type="entry name" value="GcvT/YgfZ/DmdA"/>
</dbReference>
<evidence type="ECO:0000259" key="10">
    <source>
        <dbReference type="Pfam" id="PF08669"/>
    </source>
</evidence>
<evidence type="ECO:0000256" key="5">
    <source>
        <dbReference type="ARBA" id="ARBA00022946"/>
    </source>
</evidence>